<organism evidence="6 7">
    <name type="scientific">Mycolicibacterium iranicum</name>
    <name type="common">Mycobacterium iranicum</name>
    <dbReference type="NCBI Taxonomy" id="912594"/>
    <lineage>
        <taxon>Bacteria</taxon>
        <taxon>Bacillati</taxon>
        <taxon>Actinomycetota</taxon>
        <taxon>Actinomycetes</taxon>
        <taxon>Mycobacteriales</taxon>
        <taxon>Mycobacteriaceae</taxon>
        <taxon>Mycolicibacterium</taxon>
    </lineage>
</organism>
<feature type="DNA-binding region" description="H-T-H motif" evidence="4">
    <location>
        <begin position="36"/>
        <end position="55"/>
    </location>
</feature>
<evidence type="ECO:0000259" key="5">
    <source>
        <dbReference type="PROSITE" id="PS50977"/>
    </source>
</evidence>
<sequence length="207" mass="22570">MTDRGRSADPRAERVRAQLRGAAFNLAHEAPLDRISVGDLVERAEVSRQVFYRHFRDRDDAVAAAFSEVFADVVREAPSGDSDSPVTDTNGARSRILQLFAFAEDHPTLYRNVVPSTVHQHVLGAYRAALLPPCRQIAAQGMAVLDTVSPIPADAVTRFLVGGFMEVLRSWMEDPADTDLHSRVRAALDTVDALLGLTSAQKGPDHG</sequence>
<dbReference type="PANTHER" id="PTHR30055:SF234">
    <property type="entry name" value="HTH-TYPE TRANSCRIPTIONAL REGULATOR BETI"/>
    <property type="match status" value="1"/>
</dbReference>
<dbReference type="InterPro" id="IPR050109">
    <property type="entry name" value="HTH-type_TetR-like_transc_reg"/>
</dbReference>
<feature type="domain" description="HTH tetR-type" evidence="5">
    <location>
        <begin position="13"/>
        <end position="73"/>
    </location>
</feature>
<keyword evidence="1" id="KW-0805">Transcription regulation</keyword>
<name>A0A839Q9K5_MYCIR</name>
<dbReference type="Proteomes" id="UP000550501">
    <property type="component" value="Unassembled WGS sequence"/>
</dbReference>
<accession>A0A839Q9K5</accession>
<keyword evidence="7" id="KW-1185">Reference proteome</keyword>
<protein>
    <submittedName>
        <fullName evidence="6">AcrR family transcriptional regulator</fullName>
    </submittedName>
</protein>
<dbReference type="RefSeq" id="WP_183471624.1">
    <property type="nucleotide sequence ID" value="NZ_JACHVU010000011.1"/>
</dbReference>
<evidence type="ECO:0000256" key="1">
    <source>
        <dbReference type="ARBA" id="ARBA00023015"/>
    </source>
</evidence>
<evidence type="ECO:0000256" key="3">
    <source>
        <dbReference type="ARBA" id="ARBA00023163"/>
    </source>
</evidence>
<keyword evidence="2 4" id="KW-0238">DNA-binding</keyword>
<dbReference type="PANTHER" id="PTHR30055">
    <property type="entry name" value="HTH-TYPE TRANSCRIPTIONAL REGULATOR RUTR"/>
    <property type="match status" value="1"/>
</dbReference>
<dbReference type="PROSITE" id="PS50977">
    <property type="entry name" value="HTH_TETR_2"/>
    <property type="match status" value="1"/>
</dbReference>
<comment type="caution">
    <text evidence="6">The sequence shown here is derived from an EMBL/GenBank/DDBJ whole genome shotgun (WGS) entry which is preliminary data.</text>
</comment>
<keyword evidence="3" id="KW-0804">Transcription</keyword>
<dbReference type="GO" id="GO:0003700">
    <property type="term" value="F:DNA-binding transcription factor activity"/>
    <property type="evidence" value="ECO:0007669"/>
    <property type="project" value="TreeGrafter"/>
</dbReference>
<dbReference type="InterPro" id="IPR001647">
    <property type="entry name" value="HTH_TetR"/>
</dbReference>
<dbReference type="Pfam" id="PF00440">
    <property type="entry name" value="TetR_N"/>
    <property type="match status" value="1"/>
</dbReference>
<gene>
    <name evidence="6" type="ORF">FHR72_004174</name>
</gene>
<dbReference type="SUPFAM" id="SSF46689">
    <property type="entry name" value="Homeodomain-like"/>
    <property type="match status" value="1"/>
</dbReference>
<evidence type="ECO:0000256" key="4">
    <source>
        <dbReference type="PROSITE-ProRule" id="PRU00335"/>
    </source>
</evidence>
<evidence type="ECO:0000256" key="2">
    <source>
        <dbReference type="ARBA" id="ARBA00023125"/>
    </source>
</evidence>
<dbReference type="AlphaFoldDB" id="A0A839Q9K5"/>
<evidence type="ECO:0000313" key="6">
    <source>
        <dbReference type="EMBL" id="MBB2992670.1"/>
    </source>
</evidence>
<proteinExistence type="predicted"/>
<evidence type="ECO:0000313" key="7">
    <source>
        <dbReference type="Proteomes" id="UP000550501"/>
    </source>
</evidence>
<dbReference type="Gene3D" id="1.10.357.10">
    <property type="entry name" value="Tetracycline Repressor, domain 2"/>
    <property type="match status" value="1"/>
</dbReference>
<dbReference type="GO" id="GO:0000976">
    <property type="term" value="F:transcription cis-regulatory region binding"/>
    <property type="evidence" value="ECO:0007669"/>
    <property type="project" value="TreeGrafter"/>
</dbReference>
<reference evidence="6 7" key="1">
    <citation type="submission" date="2020-08" db="EMBL/GenBank/DDBJ databases">
        <title>The Agave Microbiome: Exploring the role of microbial communities in plant adaptations to desert environments.</title>
        <authorList>
            <person name="Partida-Martinez L.P."/>
        </authorList>
    </citation>
    <scope>NUCLEOTIDE SEQUENCE [LARGE SCALE GENOMIC DNA]</scope>
    <source>
        <strain evidence="6 7">AT2.18</strain>
    </source>
</reference>
<dbReference type="EMBL" id="JACHVU010000011">
    <property type="protein sequence ID" value="MBB2992670.1"/>
    <property type="molecule type" value="Genomic_DNA"/>
</dbReference>
<dbReference type="InterPro" id="IPR009057">
    <property type="entry name" value="Homeodomain-like_sf"/>
</dbReference>